<keyword evidence="4 8" id="KW-0812">Transmembrane</keyword>
<evidence type="ECO:0000256" key="8">
    <source>
        <dbReference type="SAM" id="Phobius"/>
    </source>
</evidence>
<feature type="transmembrane region" description="Helical" evidence="8">
    <location>
        <begin position="407"/>
        <end position="429"/>
    </location>
</feature>
<keyword evidence="6" id="KW-0406">Ion transport</keyword>
<dbReference type="InterPro" id="IPR002490">
    <property type="entry name" value="V-ATPase_116kDa_su"/>
</dbReference>
<dbReference type="Pfam" id="PF01496">
    <property type="entry name" value="V_ATPase_I"/>
    <property type="match status" value="2"/>
</dbReference>
<dbReference type="PANTHER" id="PTHR11629:SF63">
    <property type="entry name" value="V-TYPE PROTON ATPASE SUBUNIT A"/>
    <property type="match status" value="1"/>
</dbReference>
<dbReference type="RefSeq" id="WP_092317969.1">
    <property type="nucleotide sequence ID" value="NZ_FOKY01000001.1"/>
</dbReference>
<protein>
    <submittedName>
        <fullName evidence="9">H+-ATPase subunit I/STV1</fullName>
    </submittedName>
</protein>
<feature type="transmembrane region" description="Helical" evidence="8">
    <location>
        <begin position="460"/>
        <end position="479"/>
    </location>
</feature>
<keyword evidence="7 8" id="KW-0472">Membrane</keyword>
<dbReference type="GO" id="GO:0016471">
    <property type="term" value="C:vacuolar proton-transporting V-type ATPase complex"/>
    <property type="evidence" value="ECO:0007669"/>
    <property type="project" value="TreeGrafter"/>
</dbReference>
<feature type="transmembrane region" description="Helical" evidence="8">
    <location>
        <begin position="371"/>
        <end position="395"/>
    </location>
</feature>
<sequence length="679" mass="75917">MAIVRMKKLTLAVDDSIRDELLNELQATDSIHIDILDYQDVEEAKAKDAWATDLKVVQADTMGLEEIRREIAGALTRIKELYNIAAPEFEITSQETLDKLQSKYNFEEVAKKLKALDRETRESEVAIAALKQEHDAVAQWAGVVDNFDPIQGKSEFLRGAIGQISEAVFEDFRYSLAEETDLVDVLIAWTADREVFCYVLTSIDAWDSVSTVLREKPFNVLNVTRRSGETAQILKDLNAEIEHNVQRYNNALQTWKFYSEKIKELALIHDILEIELQKKKAGGLALSTDSVSFFRGWVPEEALPKVEAILSMYKNIDISISDPSEDEYDKVPVSLKNNGLTRPFAVLTTMYGTPMYGETVDPTPHLSLFYFVYYGMCMGDALYGVVLLLFSLIMMFRNNANKNAANFYALLAWSGFSAIIAGVLFGSYAGDLFTKYIPVTFLENLSFKFNDGSAFFDKPLFVLFISLLIGAVQLWYGYFIKFVVSLKRNGLTALFSELSWLILLAGFFGWAVFVWIAGMAGLHLVSESTAQIFFLLMKIGAVLIIVNAIRVGFQKNFVSGIIGPLAGLWDLYGLSGYLSNLLSYARLLALGLSSGIISNVFNQLGFGMIDFLSAINPILSIFGVALLVFLHTFNLVLGGFGAFVHALRLQFVEFFGQFMEGGGKDYNPLARRGSHYTVK</sequence>
<comment type="similarity">
    <text evidence="2">Belongs to the V-ATPase 116 kDa subunit family.</text>
</comment>
<evidence type="ECO:0000313" key="9">
    <source>
        <dbReference type="EMBL" id="SFB71369.1"/>
    </source>
</evidence>
<evidence type="ECO:0000256" key="4">
    <source>
        <dbReference type="ARBA" id="ARBA00022692"/>
    </source>
</evidence>
<name>A0A1I1D8N2_BREAD</name>
<dbReference type="GO" id="GO:0046961">
    <property type="term" value="F:proton-transporting ATPase activity, rotational mechanism"/>
    <property type="evidence" value="ECO:0007669"/>
    <property type="project" value="InterPro"/>
</dbReference>
<dbReference type="PANTHER" id="PTHR11629">
    <property type="entry name" value="VACUOLAR PROTON ATPASES"/>
    <property type="match status" value="1"/>
</dbReference>
<keyword evidence="10" id="KW-1185">Reference proteome</keyword>
<dbReference type="GO" id="GO:0033179">
    <property type="term" value="C:proton-transporting V-type ATPase, V0 domain"/>
    <property type="evidence" value="ECO:0007669"/>
    <property type="project" value="InterPro"/>
</dbReference>
<dbReference type="OrthoDB" id="9803814at2"/>
<evidence type="ECO:0000256" key="7">
    <source>
        <dbReference type="ARBA" id="ARBA00023136"/>
    </source>
</evidence>
<dbReference type="Gene3D" id="3.30.70.2750">
    <property type="match status" value="1"/>
</dbReference>
<evidence type="ECO:0000256" key="1">
    <source>
        <dbReference type="ARBA" id="ARBA00004141"/>
    </source>
</evidence>
<organism evidence="9 10">
    <name type="scientific">Brevinema andersonii</name>
    <dbReference type="NCBI Taxonomy" id="34097"/>
    <lineage>
        <taxon>Bacteria</taxon>
        <taxon>Pseudomonadati</taxon>
        <taxon>Spirochaetota</taxon>
        <taxon>Spirochaetia</taxon>
        <taxon>Brevinematales</taxon>
        <taxon>Brevinemataceae</taxon>
        <taxon>Brevinema</taxon>
    </lineage>
</organism>
<dbReference type="Proteomes" id="UP000240042">
    <property type="component" value="Unassembled WGS sequence"/>
</dbReference>
<dbReference type="GO" id="GO:0007035">
    <property type="term" value="P:vacuolar acidification"/>
    <property type="evidence" value="ECO:0007669"/>
    <property type="project" value="TreeGrafter"/>
</dbReference>
<evidence type="ECO:0000256" key="6">
    <source>
        <dbReference type="ARBA" id="ARBA00023065"/>
    </source>
</evidence>
<feature type="transmembrane region" description="Helical" evidence="8">
    <location>
        <begin position="530"/>
        <end position="549"/>
    </location>
</feature>
<evidence type="ECO:0000256" key="5">
    <source>
        <dbReference type="ARBA" id="ARBA00022989"/>
    </source>
</evidence>
<dbReference type="Gene3D" id="3.30.70.2170">
    <property type="match status" value="1"/>
</dbReference>
<feature type="transmembrane region" description="Helical" evidence="8">
    <location>
        <begin position="556"/>
        <end position="578"/>
    </location>
</feature>
<evidence type="ECO:0000256" key="2">
    <source>
        <dbReference type="ARBA" id="ARBA00009904"/>
    </source>
</evidence>
<feature type="transmembrane region" description="Helical" evidence="8">
    <location>
        <begin position="618"/>
        <end position="644"/>
    </location>
</feature>
<proteinExistence type="inferred from homology"/>
<keyword evidence="5 8" id="KW-1133">Transmembrane helix</keyword>
<dbReference type="Gene3D" id="1.20.1460.20">
    <property type="match status" value="1"/>
</dbReference>
<evidence type="ECO:0000256" key="3">
    <source>
        <dbReference type="ARBA" id="ARBA00022448"/>
    </source>
</evidence>
<dbReference type="GO" id="GO:0051117">
    <property type="term" value="F:ATPase binding"/>
    <property type="evidence" value="ECO:0007669"/>
    <property type="project" value="TreeGrafter"/>
</dbReference>
<accession>A0A1I1D8N2</accession>
<evidence type="ECO:0000313" key="10">
    <source>
        <dbReference type="Proteomes" id="UP000240042"/>
    </source>
</evidence>
<keyword evidence="3" id="KW-0813">Transport</keyword>
<dbReference type="AlphaFoldDB" id="A0A1I1D8N2"/>
<dbReference type="STRING" id="34097.SAMN02745150_00421"/>
<feature type="transmembrane region" description="Helical" evidence="8">
    <location>
        <begin position="500"/>
        <end position="524"/>
    </location>
</feature>
<gene>
    <name evidence="9" type="ORF">SAMN02745150_00421</name>
</gene>
<comment type="subcellular location">
    <subcellularLocation>
        <location evidence="1">Membrane</location>
        <topology evidence="1">Multi-pass membrane protein</topology>
    </subcellularLocation>
</comment>
<reference evidence="10" key="1">
    <citation type="submission" date="2016-10" db="EMBL/GenBank/DDBJ databases">
        <authorList>
            <person name="Varghese N."/>
            <person name="Submissions S."/>
        </authorList>
    </citation>
    <scope>NUCLEOTIDE SEQUENCE [LARGE SCALE GENOMIC DNA]</scope>
    <source>
        <strain evidence="10">ATCC 43811</strain>
    </source>
</reference>
<dbReference type="EMBL" id="FOKY01000001">
    <property type="protein sequence ID" value="SFB71369.1"/>
    <property type="molecule type" value="Genomic_DNA"/>
</dbReference>